<reference evidence="1" key="1">
    <citation type="submission" date="2019-06" db="EMBL/GenBank/DDBJ databases">
        <authorList>
            <person name="Zheng W."/>
        </authorList>
    </citation>
    <scope>NUCLEOTIDE SEQUENCE</scope>
    <source>
        <strain evidence="1">QDHG01</strain>
    </source>
</reference>
<keyword evidence="2" id="KW-1185">Reference proteome</keyword>
<protein>
    <submittedName>
        <fullName evidence="1">Uncharacterized protein</fullName>
    </submittedName>
</protein>
<gene>
    <name evidence="1" type="ORF">FGO68_gene17025</name>
</gene>
<evidence type="ECO:0000313" key="1">
    <source>
        <dbReference type="EMBL" id="TNV80781.1"/>
    </source>
</evidence>
<dbReference type="Proteomes" id="UP000785679">
    <property type="component" value="Unassembled WGS sequence"/>
</dbReference>
<dbReference type="InterPro" id="IPR032675">
    <property type="entry name" value="LRR_dom_sf"/>
</dbReference>
<name>A0A8J8T423_HALGN</name>
<organism evidence="1 2">
    <name type="scientific">Halteria grandinella</name>
    <dbReference type="NCBI Taxonomy" id="5974"/>
    <lineage>
        <taxon>Eukaryota</taxon>
        <taxon>Sar</taxon>
        <taxon>Alveolata</taxon>
        <taxon>Ciliophora</taxon>
        <taxon>Intramacronucleata</taxon>
        <taxon>Spirotrichea</taxon>
        <taxon>Stichotrichia</taxon>
        <taxon>Sporadotrichida</taxon>
        <taxon>Halteriidae</taxon>
        <taxon>Halteria</taxon>
    </lineage>
</organism>
<accession>A0A8J8T423</accession>
<sequence>MVTRWRQLFPKTKVKINLQNIQKLEQYWCKNLEKHQLMEYGPLYITLNHHQGINAGDFNGTVEIRKLIIHVKYGTFEPLCFQSLSKFKITKEFQIYMASNLKVAQSTKKCECPPIVIINCSWMKDDWADKSLQILNGFCKYGNINELQINKLDSENQNPPSIIKLYEKIGKFKNIQNLTLSFSCDLQVIQGIAFLLEQLKNVNHLTLQNCSKRDGILTAQSLAEILKTMISNMKELKTLTFKLAQPIKLMYIPCYKRAYPRIITIWNELQKLYVIDTKFGLIRTI</sequence>
<dbReference type="EMBL" id="RRYP01007047">
    <property type="protein sequence ID" value="TNV80781.1"/>
    <property type="molecule type" value="Genomic_DNA"/>
</dbReference>
<proteinExistence type="predicted"/>
<comment type="caution">
    <text evidence="1">The sequence shown here is derived from an EMBL/GenBank/DDBJ whole genome shotgun (WGS) entry which is preliminary data.</text>
</comment>
<evidence type="ECO:0000313" key="2">
    <source>
        <dbReference type="Proteomes" id="UP000785679"/>
    </source>
</evidence>
<dbReference type="Gene3D" id="3.80.10.10">
    <property type="entry name" value="Ribonuclease Inhibitor"/>
    <property type="match status" value="1"/>
</dbReference>
<dbReference type="SUPFAM" id="SSF52047">
    <property type="entry name" value="RNI-like"/>
    <property type="match status" value="1"/>
</dbReference>
<dbReference type="AlphaFoldDB" id="A0A8J8T423"/>